<evidence type="ECO:0000256" key="10">
    <source>
        <dbReference type="ARBA" id="ARBA00023201"/>
    </source>
</evidence>
<dbReference type="PANTHER" id="PTHR42985:SF21">
    <property type="entry name" value="SODIUM-DEPENDENT MULTIVITAMIN TRANSPORTER-LIKE PROTEIN"/>
    <property type="match status" value="1"/>
</dbReference>
<feature type="transmembrane region" description="Helical" evidence="12">
    <location>
        <begin position="386"/>
        <end position="412"/>
    </location>
</feature>
<evidence type="ECO:0000313" key="13">
    <source>
        <dbReference type="EMBL" id="KAK9722155.1"/>
    </source>
</evidence>
<name>A0AAW1KQ70_POPJA</name>
<keyword evidence="9 12" id="KW-0472">Membrane</keyword>
<dbReference type="InterPro" id="IPR038377">
    <property type="entry name" value="Na/Glc_symporter_sf"/>
</dbReference>
<keyword evidence="10" id="KW-0739">Sodium transport</keyword>
<keyword evidence="4" id="KW-1003">Cell membrane</keyword>
<reference evidence="13 14" key="1">
    <citation type="journal article" date="2024" name="BMC Genomics">
        <title>De novo assembly and annotation of Popillia japonica's genome with initial clues to its potential as an invasive pest.</title>
        <authorList>
            <person name="Cucini C."/>
            <person name="Boschi S."/>
            <person name="Funari R."/>
            <person name="Cardaioli E."/>
            <person name="Iannotti N."/>
            <person name="Marturano G."/>
            <person name="Paoli F."/>
            <person name="Bruttini M."/>
            <person name="Carapelli A."/>
            <person name="Frati F."/>
            <person name="Nardi F."/>
        </authorList>
    </citation>
    <scope>NUCLEOTIDE SEQUENCE [LARGE SCALE GENOMIC DNA]</scope>
    <source>
        <strain evidence="13">DMR45628</strain>
    </source>
</reference>
<feature type="transmembrane region" description="Helical" evidence="12">
    <location>
        <begin position="567"/>
        <end position="588"/>
    </location>
</feature>
<feature type="transmembrane region" description="Helical" evidence="12">
    <location>
        <begin position="244"/>
        <end position="268"/>
    </location>
</feature>
<dbReference type="InterPro" id="IPR051163">
    <property type="entry name" value="Sodium:Solute_Symporter_SSF"/>
</dbReference>
<dbReference type="GO" id="GO:0015293">
    <property type="term" value="F:symporter activity"/>
    <property type="evidence" value="ECO:0007669"/>
    <property type="project" value="TreeGrafter"/>
</dbReference>
<evidence type="ECO:0000256" key="5">
    <source>
        <dbReference type="ARBA" id="ARBA00022692"/>
    </source>
</evidence>
<dbReference type="InterPro" id="IPR001734">
    <property type="entry name" value="Na/solute_symporter"/>
</dbReference>
<dbReference type="PANTHER" id="PTHR42985">
    <property type="entry name" value="SODIUM-COUPLED MONOCARBOXYLATE TRANSPORTER"/>
    <property type="match status" value="1"/>
</dbReference>
<evidence type="ECO:0000313" key="14">
    <source>
        <dbReference type="Proteomes" id="UP001458880"/>
    </source>
</evidence>
<keyword evidence="8" id="KW-0406">Ion transport</keyword>
<evidence type="ECO:0000256" key="2">
    <source>
        <dbReference type="ARBA" id="ARBA00006434"/>
    </source>
</evidence>
<feature type="transmembrane region" description="Helical" evidence="12">
    <location>
        <begin position="210"/>
        <end position="232"/>
    </location>
</feature>
<keyword evidence="7" id="KW-0915">Sodium</keyword>
<evidence type="ECO:0000256" key="6">
    <source>
        <dbReference type="ARBA" id="ARBA00022989"/>
    </source>
</evidence>
<evidence type="ECO:0000256" key="9">
    <source>
        <dbReference type="ARBA" id="ARBA00023136"/>
    </source>
</evidence>
<comment type="subcellular location">
    <subcellularLocation>
        <location evidence="1">Cell membrane</location>
        <topology evidence="1">Multi-pass membrane protein</topology>
    </subcellularLocation>
</comment>
<feature type="transmembrane region" description="Helical" evidence="12">
    <location>
        <begin position="104"/>
        <end position="124"/>
    </location>
</feature>
<sequence length="631" mass="69715">MSTIGNYCISKSVALLVIFQSSTGKYRLDGKEINVISAKESSTTRAAVNCSNSLKMVVHQFTWLDYFLFISMLLLSTLIGIYYGFFKKQKTAADYLLGNKEMKILPISMSLVSSALSGLAMIGVPADIYRYGITYLLSYMLLPLVIFVGAVVYIPVFYELQVTSVYEYLSIRFNNKIRIFASVLFTIQFLLFLPIVIYVPALALAQVTGFSAHLITPIVCSICIFYTTLGGLKAVVWTDALQFLVMLGSLIIILIIGIVSVGGFRVIFETSYAGRRLDISFDPNPLTRDTFWTGTIGNFFMFINYFVINQSSVQKCLALPSFRAVKIALGLSTVGIIIIVSSSMFTGLIIFTKYFRCDLLKAGIITNHDQLVPIFVMEEATFIPGIAGLFISGIFSAALSTLSAALNCLAATVYEDFISPFVPKRTSQERVSLYLKLLVVAIGVFSTSCVYIVERLGSLLSLTISFAGVTSGPLLGLFSVGMLVPMGALSGGITSLVIMFWIVMRSQWYRLNNIITHQILPVNTDGCNNTLTSHINKTITRISTTLNNSTVITPTSELPHAIYRISIFWYTLMGLLIVFIVSIAVSAFTKSNKPLKKECITPIVRRYLNNEEEDPPGYDTIDNALKLVNKN</sequence>
<dbReference type="NCBIfam" id="TIGR00813">
    <property type="entry name" value="sss"/>
    <property type="match status" value="1"/>
</dbReference>
<keyword evidence="14" id="KW-1185">Reference proteome</keyword>
<feature type="transmembrane region" description="Helical" evidence="12">
    <location>
        <begin position="136"/>
        <end position="158"/>
    </location>
</feature>
<feature type="transmembrane region" description="Helical" evidence="12">
    <location>
        <begin position="179"/>
        <end position="204"/>
    </location>
</feature>
<gene>
    <name evidence="13" type="ORF">QE152_g19835</name>
</gene>
<feature type="transmembrane region" description="Helical" evidence="12">
    <location>
        <begin position="433"/>
        <end position="453"/>
    </location>
</feature>
<dbReference type="EMBL" id="JASPKY010000191">
    <property type="protein sequence ID" value="KAK9722155.1"/>
    <property type="molecule type" value="Genomic_DNA"/>
</dbReference>
<dbReference type="GO" id="GO:0006814">
    <property type="term" value="P:sodium ion transport"/>
    <property type="evidence" value="ECO:0007669"/>
    <property type="project" value="UniProtKB-KW"/>
</dbReference>
<dbReference type="GO" id="GO:0005886">
    <property type="term" value="C:plasma membrane"/>
    <property type="evidence" value="ECO:0007669"/>
    <property type="project" value="UniProtKB-SubCell"/>
</dbReference>
<comment type="similarity">
    <text evidence="2 11">Belongs to the sodium:solute symporter (SSF) (TC 2.A.21) family.</text>
</comment>
<dbReference type="Proteomes" id="UP001458880">
    <property type="component" value="Unassembled WGS sequence"/>
</dbReference>
<evidence type="ECO:0000256" key="12">
    <source>
        <dbReference type="SAM" id="Phobius"/>
    </source>
</evidence>
<evidence type="ECO:0000256" key="7">
    <source>
        <dbReference type="ARBA" id="ARBA00023053"/>
    </source>
</evidence>
<accession>A0AAW1KQ70</accession>
<evidence type="ECO:0000256" key="1">
    <source>
        <dbReference type="ARBA" id="ARBA00004651"/>
    </source>
</evidence>
<evidence type="ECO:0000256" key="8">
    <source>
        <dbReference type="ARBA" id="ARBA00023065"/>
    </source>
</evidence>
<dbReference type="Pfam" id="PF00474">
    <property type="entry name" value="SSF"/>
    <property type="match status" value="1"/>
</dbReference>
<feature type="transmembrane region" description="Helical" evidence="12">
    <location>
        <begin position="329"/>
        <end position="351"/>
    </location>
</feature>
<keyword evidence="3" id="KW-0813">Transport</keyword>
<evidence type="ECO:0000256" key="3">
    <source>
        <dbReference type="ARBA" id="ARBA00022448"/>
    </source>
</evidence>
<feature type="transmembrane region" description="Helical" evidence="12">
    <location>
        <begin position="290"/>
        <end position="308"/>
    </location>
</feature>
<keyword evidence="5 12" id="KW-0812">Transmembrane</keyword>
<organism evidence="13 14">
    <name type="scientific">Popillia japonica</name>
    <name type="common">Japanese beetle</name>
    <dbReference type="NCBI Taxonomy" id="7064"/>
    <lineage>
        <taxon>Eukaryota</taxon>
        <taxon>Metazoa</taxon>
        <taxon>Ecdysozoa</taxon>
        <taxon>Arthropoda</taxon>
        <taxon>Hexapoda</taxon>
        <taxon>Insecta</taxon>
        <taxon>Pterygota</taxon>
        <taxon>Neoptera</taxon>
        <taxon>Endopterygota</taxon>
        <taxon>Coleoptera</taxon>
        <taxon>Polyphaga</taxon>
        <taxon>Scarabaeiformia</taxon>
        <taxon>Scarabaeidae</taxon>
        <taxon>Rutelinae</taxon>
        <taxon>Popillia</taxon>
    </lineage>
</organism>
<evidence type="ECO:0000256" key="4">
    <source>
        <dbReference type="ARBA" id="ARBA00022475"/>
    </source>
</evidence>
<keyword evidence="6 12" id="KW-1133">Transmembrane helix</keyword>
<feature type="transmembrane region" description="Helical" evidence="12">
    <location>
        <begin position="483"/>
        <end position="503"/>
    </location>
</feature>
<dbReference type="CDD" id="cd11492">
    <property type="entry name" value="SLC5sbd_NIS-SMVT"/>
    <property type="match status" value="1"/>
</dbReference>
<feature type="transmembrane region" description="Helical" evidence="12">
    <location>
        <begin position="63"/>
        <end position="83"/>
    </location>
</feature>
<evidence type="ECO:0000256" key="11">
    <source>
        <dbReference type="RuleBase" id="RU362091"/>
    </source>
</evidence>
<comment type="caution">
    <text evidence="13">The sequence shown here is derived from an EMBL/GenBank/DDBJ whole genome shotgun (WGS) entry which is preliminary data.</text>
</comment>
<proteinExistence type="inferred from homology"/>
<dbReference type="Gene3D" id="1.20.1730.10">
    <property type="entry name" value="Sodium/glucose cotransporter"/>
    <property type="match status" value="1"/>
</dbReference>
<dbReference type="PROSITE" id="PS50283">
    <property type="entry name" value="NA_SOLUT_SYMP_3"/>
    <property type="match status" value="1"/>
</dbReference>
<protein>
    <submittedName>
        <fullName evidence="13">Sodium:solute symporter family</fullName>
    </submittedName>
</protein>
<dbReference type="AlphaFoldDB" id="A0AAW1KQ70"/>